<reference evidence="3 4" key="1">
    <citation type="submission" date="2018-09" db="EMBL/GenBank/DDBJ databases">
        <title>Characterization of the phylogenetic diversity of five novel species belonging to the genus Bifidobacterium.</title>
        <authorList>
            <person name="Lugli G.A."/>
            <person name="Duranti S."/>
            <person name="Milani C."/>
        </authorList>
    </citation>
    <scope>NUCLEOTIDE SEQUENCE [LARGE SCALE GENOMIC DNA]</scope>
    <source>
        <strain evidence="3 4">2036B</strain>
    </source>
</reference>
<dbReference type="RefSeq" id="WP_164515897.1">
    <property type="nucleotide sequence ID" value="NZ_QXGM01000002.1"/>
</dbReference>
<dbReference type="Pfam" id="PF22013">
    <property type="entry name" value="PG_1098_Fer"/>
    <property type="match status" value="1"/>
</dbReference>
<dbReference type="GO" id="GO:0032259">
    <property type="term" value="P:methylation"/>
    <property type="evidence" value="ECO:0007669"/>
    <property type="project" value="UniProtKB-KW"/>
</dbReference>
<accession>A0A430FQZ4</accession>
<comment type="caution">
    <text evidence="3">The sequence shown here is derived from an EMBL/GenBank/DDBJ whole genome shotgun (WGS) entry which is preliminary data.</text>
</comment>
<keyword evidence="3" id="KW-0489">Methyltransferase</keyword>
<keyword evidence="3" id="KW-0808">Transferase</keyword>
<evidence type="ECO:0000313" key="3">
    <source>
        <dbReference type="EMBL" id="RSX55240.1"/>
    </source>
</evidence>
<dbReference type="InterPro" id="IPR029063">
    <property type="entry name" value="SAM-dependent_MTases_sf"/>
</dbReference>
<sequence>MTELSTTIHINSATQQFIEKHRLEDVRQLALHAKRGTDVDVPFALNQIAGWQTARTKLPEWAQCAAIVYPPHISMEQCSSQFTAHCKMDIARRVLEIAGVQPLDAVNPSTTTDSPDARAYPTYGRMADLTGGFGVDCSYLARMFAHADYVERQSHLCDIARHNFAALGLPHIEVHNEQSEEYLQQVHESAKLDLLYLDPARRDDHGSRTYAIEDCTPNALELKDALLDAAHVVLMKLSPMLDWRRAVEQFGSEVMLVAMVGSRNECRELLIALSRDIADTFDPLIVTINDDQRLEYRMHNHSDAQLGDAILRNTQLDNSTSQSSNGEAVEAHITTDITRETPSLEIDCTDVTALETAIQQGNLYLFEPNACVMKAGAFDVLKQLFNVKQVGPQSHLFLSTSPQPQFPGRHFHVDRVGTMNKKSLKKQLQGHAKANIAVRNFPLTAQQLRRKLKLADGGDTYVFATTLGMTEHILFWCSKIQVE</sequence>
<feature type="domain" description="THUMP-like" evidence="1">
    <location>
        <begin position="408"/>
        <end position="479"/>
    </location>
</feature>
<evidence type="ECO:0000259" key="2">
    <source>
        <dbReference type="Pfam" id="PF22013"/>
    </source>
</evidence>
<feature type="domain" description="PG-1098 ferredoxin-like" evidence="2">
    <location>
        <begin position="364"/>
        <end position="407"/>
    </location>
</feature>
<evidence type="ECO:0000259" key="1">
    <source>
        <dbReference type="Pfam" id="PF18096"/>
    </source>
</evidence>
<dbReference type="EMBL" id="QXGM01000002">
    <property type="protein sequence ID" value="RSX55240.1"/>
    <property type="molecule type" value="Genomic_DNA"/>
</dbReference>
<dbReference type="InterPro" id="IPR054168">
    <property type="entry name" value="PG_1098_Fer"/>
</dbReference>
<gene>
    <name evidence="3" type="ORF">D2E26_1294</name>
</gene>
<dbReference type="Proteomes" id="UP000287609">
    <property type="component" value="Unassembled WGS sequence"/>
</dbReference>
<dbReference type="Gene3D" id="1.10.10.1110">
    <property type="entry name" value="Methyltransferase PG1098, N-terminal domain"/>
    <property type="match status" value="1"/>
</dbReference>
<evidence type="ECO:0000313" key="4">
    <source>
        <dbReference type="Proteomes" id="UP000287609"/>
    </source>
</evidence>
<dbReference type="GO" id="GO:0008168">
    <property type="term" value="F:methyltransferase activity"/>
    <property type="evidence" value="ECO:0007669"/>
    <property type="project" value="UniProtKB-KW"/>
</dbReference>
<organism evidence="3 4">
    <name type="scientific">Bifidobacterium dolichotidis</name>
    <dbReference type="NCBI Taxonomy" id="2306976"/>
    <lineage>
        <taxon>Bacteria</taxon>
        <taxon>Bacillati</taxon>
        <taxon>Actinomycetota</taxon>
        <taxon>Actinomycetes</taxon>
        <taxon>Bifidobacteriales</taxon>
        <taxon>Bifidobacteriaceae</taxon>
        <taxon>Bifidobacterium</taxon>
    </lineage>
</organism>
<dbReference type="SUPFAM" id="SSF53335">
    <property type="entry name" value="S-adenosyl-L-methionine-dependent methyltransferases"/>
    <property type="match status" value="1"/>
</dbReference>
<name>A0A430FQZ4_9BIFI</name>
<keyword evidence="4" id="KW-1185">Reference proteome</keyword>
<dbReference type="AlphaFoldDB" id="A0A430FQZ4"/>
<protein>
    <submittedName>
        <fullName evidence="3">DNA methyltransferase</fullName>
    </submittedName>
</protein>
<dbReference type="Pfam" id="PF18096">
    <property type="entry name" value="Thump_like"/>
    <property type="match status" value="1"/>
</dbReference>
<proteinExistence type="predicted"/>
<dbReference type="InterPro" id="IPR041497">
    <property type="entry name" value="Thump-like"/>
</dbReference>
<dbReference type="Gene3D" id="3.40.50.150">
    <property type="entry name" value="Vaccinia Virus protein VP39"/>
    <property type="match status" value="1"/>
</dbReference>